<comment type="caution">
    <text evidence="1">The sequence shown here is derived from an EMBL/GenBank/DDBJ whole genome shotgun (WGS) entry which is preliminary data.</text>
</comment>
<sequence>MASTPPPADGADVPGPPGEVAWSCLNGARVLDLSRLLPGPFATMLLADLGADVVKVEDAASGGDPLRAFGRRRFAVNNRNKRSVALDLRSAEGRAAFLRLAGRADAVVESFRPGVLDEMGLGYERLRAANPGIVLCSLSGFGQDGPYAGRPGHDLNFLGLSGFFAVPSRPDAEVTRPGVRVGDLIGSMYAALSLAVAMMSAGRNGTGQHLDLSLHDAATAWAGPAALSLAGLAAPSDSPLVMGDNSVFATSDGRLLSLATFEDKFWRAFRERLAGTFPDLDTAAFDGRAERTRRKREVERILTRTFAARDLAWWSRVLDEAGVPWAPVLTGPDDLLNDPHIAARELIADTADGPAVRFPTRFGLGLDTFRRPAPELGEHTAELLGEAAPARSEAARGGAA</sequence>
<dbReference type="InterPro" id="IPR023606">
    <property type="entry name" value="CoA-Trfase_III_dom_1_sf"/>
</dbReference>
<dbReference type="Gene3D" id="3.40.50.10540">
    <property type="entry name" value="Crotonobetainyl-coa:carnitine coa-transferase, domain 1"/>
    <property type="match status" value="1"/>
</dbReference>
<gene>
    <name evidence="1" type="ORF">ACFQKB_07130</name>
</gene>
<evidence type="ECO:0000313" key="2">
    <source>
        <dbReference type="Proteomes" id="UP001596380"/>
    </source>
</evidence>
<dbReference type="SUPFAM" id="SSF89796">
    <property type="entry name" value="CoA-transferase family III (CaiB/BaiF)"/>
    <property type="match status" value="1"/>
</dbReference>
<dbReference type="Gene3D" id="3.30.1540.10">
    <property type="entry name" value="formyl-coa transferase, domain 3"/>
    <property type="match status" value="1"/>
</dbReference>
<dbReference type="InterPro" id="IPR003673">
    <property type="entry name" value="CoA-Trfase_fam_III"/>
</dbReference>
<dbReference type="PANTHER" id="PTHR48228:SF5">
    <property type="entry name" value="ALPHA-METHYLACYL-COA RACEMASE"/>
    <property type="match status" value="1"/>
</dbReference>
<organism evidence="1 2">
    <name type="scientific">Actinomadura yumaensis</name>
    <dbReference type="NCBI Taxonomy" id="111807"/>
    <lineage>
        <taxon>Bacteria</taxon>
        <taxon>Bacillati</taxon>
        <taxon>Actinomycetota</taxon>
        <taxon>Actinomycetes</taxon>
        <taxon>Streptosporangiales</taxon>
        <taxon>Thermomonosporaceae</taxon>
        <taxon>Actinomadura</taxon>
    </lineage>
</organism>
<keyword evidence="1" id="KW-0808">Transferase</keyword>
<dbReference type="EMBL" id="JBHSXS010000003">
    <property type="protein sequence ID" value="MFC6879538.1"/>
    <property type="molecule type" value="Genomic_DNA"/>
</dbReference>
<dbReference type="InterPro" id="IPR050509">
    <property type="entry name" value="CoA-transferase_III"/>
</dbReference>
<dbReference type="InterPro" id="IPR044855">
    <property type="entry name" value="CoA-Trfase_III_dom3_sf"/>
</dbReference>
<dbReference type="PANTHER" id="PTHR48228">
    <property type="entry name" value="SUCCINYL-COA--D-CITRAMALATE COA-TRANSFERASE"/>
    <property type="match status" value="1"/>
</dbReference>
<dbReference type="Proteomes" id="UP001596380">
    <property type="component" value="Unassembled WGS sequence"/>
</dbReference>
<dbReference type="Pfam" id="PF02515">
    <property type="entry name" value="CoA_transf_3"/>
    <property type="match status" value="1"/>
</dbReference>
<keyword evidence="2" id="KW-1185">Reference proteome</keyword>
<accession>A0ABW2CEH2</accession>
<name>A0ABW2CEH2_9ACTN</name>
<evidence type="ECO:0000313" key="1">
    <source>
        <dbReference type="EMBL" id="MFC6879538.1"/>
    </source>
</evidence>
<proteinExistence type="predicted"/>
<reference evidence="2" key="1">
    <citation type="journal article" date="2019" name="Int. J. Syst. Evol. Microbiol.">
        <title>The Global Catalogue of Microorganisms (GCM) 10K type strain sequencing project: providing services to taxonomists for standard genome sequencing and annotation.</title>
        <authorList>
            <consortium name="The Broad Institute Genomics Platform"/>
            <consortium name="The Broad Institute Genome Sequencing Center for Infectious Disease"/>
            <person name="Wu L."/>
            <person name="Ma J."/>
        </authorList>
    </citation>
    <scope>NUCLEOTIDE SEQUENCE [LARGE SCALE GENOMIC DNA]</scope>
    <source>
        <strain evidence="2">JCM 3369</strain>
    </source>
</reference>
<dbReference type="RefSeq" id="WP_160821524.1">
    <property type="nucleotide sequence ID" value="NZ_JBHSXS010000003.1"/>
</dbReference>
<dbReference type="GO" id="GO:0016740">
    <property type="term" value="F:transferase activity"/>
    <property type="evidence" value="ECO:0007669"/>
    <property type="project" value="UniProtKB-KW"/>
</dbReference>
<protein>
    <submittedName>
        <fullName evidence="1">CaiB/BaiF CoA transferase family protein</fullName>
    </submittedName>
</protein>